<protein>
    <recommendedName>
        <fullName evidence="2">tRNA (Adenosine(37)-N6)-threonylcarbamoyltransferase complex transferase subunit TsaD</fullName>
    </recommendedName>
</protein>
<sequence>YCVDNAAMTAGLAWHHLRAGKIDDLELAATATVRR</sequence>
<feature type="non-terminal residue" evidence="1">
    <location>
        <position position="1"/>
    </location>
</feature>
<gene>
    <name evidence="1" type="ORF">LCGC14_1792960</name>
</gene>
<reference evidence="1" key="1">
    <citation type="journal article" date="2015" name="Nature">
        <title>Complex archaea that bridge the gap between prokaryotes and eukaryotes.</title>
        <authorList>
            <person name="Spang A."/>
            <person name="Saw J.H."/>
            <person name="Jorgensen S.L."/>
            <person name="Zaremba-Niedzwiedzka K."/>
            <person name="Martijn J."/>
            <person name="Lind A.E."/>
            <person name="van Eijk R."/>
            <person name="Schleper C."/>
            <person name="Guy L."/>
            <person name="Ettema T.J."/>
        </authorList>
    </citation>
    <scope>NUCLEOTIDE SEQUENCE</scope>
</reference>
<accession>A0A0F9HEM1</accession>
<proteinExistence type="predicted"/>
<dbReference type="AlphaFoldDB" id="A0A0F9HEM1"/>
<comment type="caution">
    <text evidence="1">The sequence shown here is derived from an EMBL/GenBank/DDBJ whole genome shotgun (WGS) entry which is preliminary data.</text>
</comment>
<name>A0A0F9HEM1_9ZZZZ</name>
<organism evidence="1">
    <name type="scientific">marine sediment metagenome</name>
    <dbReference type="NCBI Taxonomy" id="412755"/>
    <lineage>
        <taxon>unclassified sequences</taxon>
        <taxon>metagenomes</taxon>
        <taxon>ecological metagenomes</taxon>
    </lineage>
</organism>
<dbReference type="EMBL" id="LAZR01017158">
    <property type="protein sequence ID" value="KKM01587.1"/>
    <property type="molecule type" value="Genomic_DNA"/>
</dbReference>
<evidence type="ECO:0008006" key="2">
    <source>
        <dbReference type="Google" id="ProtNLM"/>
    </source>
</evidence>
<evidence type="ECO:0000313" key="1">
    <source>
        <dbReference type="EMBL" id="KKM01587.1"/>
    </source>
</evidence>